<evidence type="ECO:0000313" key="4">
    <source>
        <dbReference type="Proteomes" id="UP001415169"/>
    </source>
</evidence>
<evidence type="ECO:0000256" key="2">
    <source>
        <dbReference type="SAM" id="Phobius"/>
    </source>
</evidence>
<feature type="compositionally biased region" description="Pro residues" evidence="1">
    <location>
        <begin position="137"/>
        <end position="150"/>
    </location>
</feature>
<gene>
    <name evidence="3" type="ORF">GCM10022286_16290</name>
</gene>
<reference evidence="3" key="1">
    <citation type="journal article" date="2014" name="Int. J. Syst. Evol. Microbiol.">
        <title>Complete genome of a new Firmicutes species belonging to the dominant human colonic microbiota ('Ruminococcus bicirculans') reveals two chromosomes and a selective capacity to utilize plant glucans.</title>
        <authorList>
            <consortium name="NISC Comparative Sequencing Program"/>
            <person name="Wegmann U."/>
            <person name="Louis P."/>
            <person name="Goesmann A."/>
            <person name="Henrissat B."/>
            <person name="Duncan S.H."/>
            <person name="Flint H.J."/>
        </authorList>
    </citation>
    <scope>NUCLEOTIDE SEQUENCE</scope>
    <source>
        <strain evidence="3">JCM 17590</strain>
    </source>
</reference>
<organism evidence="3 4">
    <name type="scientific">Gryllotalpicola daejeonensis</name>
    <dbReference type="NCBI Taxonomy" id="993087"/>
    <lineage>
        <taxon>Bacteria</taxon>
        <taxon>Bacillati</taxon>
        <taxon>Actinomycetota</taxon>
        <taxon>Actinomycetes</taxon>
        <taxon>Micrococcales</taxon>
        <taxon>Microbacteriaceae</taxon>
        <taxon>Gryllotalpicola</taxon>
    </lineage>
</organism>
<keyword evidence="2" id="KW-1133">Transmembrane helix</keyword>
<accession>A0ABP7ZJL2</accession>
<dbReference type="InterPro" id="IPR014717">
    <property type="entry name" value="Transl_elong_EF1B/ribsomal_bS6"/>
</dbReference>
<keyword evidence="2" id="KW-0812">Transmembrane</keyword>
<dbReference type="Proteomes" id="UP001415169">
    <property type="component" value="Unassembled WGS sequence"/>
</dbReference>
<evidence type="ECO:0000256" key="1">
    <source>
        <dbReference type="SAM" id="MobiDB-lite"/>
    </source>
</evidence>
<protein>
    <recommendedName>
        <fullName evidence="5">Pilus assembly protein PilO</fullName>
    </recommendedName>
</protein>
<dbReference type="EMBL" id="BAABBV010000001">
    <property type="protein sequence ID" value="GAA4160371.1"/>
    <property type="molecule type" value="Genomic_DNA"/>
</dbReference>
<sequence>MISANRLWAFGAFVVAIGLVALGWFMGVSPQLDARSTALDSLASVQSTNAQLEAKVGKLARDAKNKDALQATFDALNVSLPNSAATSDFMTQLNGAASAAGVTLSGISVTAAQPYAAPAAPQQQAASSSGSKAATPAPAPTAQPGMPPFTSPAVNGNNLAVVPVTLTATGDYGKVLNFVKNVQNLKRYFLVTAISTTPQTGTDAGGAAVSPTGVTATITGDIFSITGQATASAG</sequence>
<proteinExistence type="predicted"/>
<keyword evidence="4" id="KW-1185">Reference proteome</keyword>
<comment type="caution">
    <text evidence="3">The sequence shown here is derived from an EMBL/GenBank/DDBJ whole genome shotgun (WGS) entry which is preliminary data.</text>
</comment>
<keyword evidence="2" id="KW-0472">Membrane</keyword>
<feature type="compositionally biased region" description="Low complexity" evidence="1">
    <location>
        <begin position="120"/>
        <end position="136"/>
    </location>
</feature>
<name>A0ABP7ZJL2_9MICO</name>
<feature type="region of interest" description="Disordered" evidence="1">
    <location>
        <begin position="120"/>
        <end position="151"/>
    </location>
</feature>
<dbReference type="RefSeq" id="WP_344791256.1">
    <property type="nucleotide sequence ID" value="NZ_BAABBV010000001.1"/>
</dbReference>
<evidence type="ECO:0008006" key="5">
    <source>
        <dbReference type="Google" id="ProtNLM"/>
    </source>
</evidence>
<reference evidence="3" key="2">
    <citation type="submission" date="2023-12" db="EMBL/GenBank/DDBJ databases">
        <authorList>
            <person name="Sun Q."/>
            <person name="Inoue M."/>
        </authorList>
    </citation>
    <scope>NUCLEOTIDE SEQUENCE</scope>
    <source>
        <strain evidence="3">JCM 17590</strain>
    </source>
</reference>
<feature type="transmembrane region" description="Helical" evidence="2">
    <location>
        <begin position="7"/>
        <end position="27"/>
    </location>
</feature>
<dbReference type="Gene3D" id="3.30.70.60">
    <property type="match status" value="1"/>
</dbReference>
<evidence type="ECO:0000313" key="3">
    <source>
        <dbReference type="EMBL" id="GAA4160371.1"/>
    </source>
</evidence>